<dbReference type="RefSeq" id="WP_119077244.1">
    <property type="nucleotide sequence ID" value="NZ_CP029600.1"/>
</dbReference>
<reference evidence="2 3" key="1">
    <citation type="submission" date="2018-05" db="EMBL/GenBank/DDBJ databases">
        <title>Chitinophaga sp. nov., isolated from rhizosphere soil of Alhagi.</title>
        <authorList>
            <person name="Liu Y."/>
        </authorList>
    </citation>
    <scope>NUCLEOTIDE SEQUENCE [LARGE SCALE GENOMIC DNA]</scope>
    <source>
        <strain evidence="2 3">T22</strain>
    </source>
</reference>
<dbReference type="InterPro" id="IPR007060">
    <property type="entry name" value="FtsL/DivIC"/>
</dbReference>
<proteinExistence type="predicted"/>
<keyword evidence="1" id="KW-0472">Membrane</keyword>
<keyword evidence="1" id="KW-1133">Transmembrane helix</keyword>
<name>A0ABN5LTL5_9BACT</name>
<gene>
    <name evidence="2" type="ORF">DLD77_04855</name>
</gene>
<evidence type="ECO:0000313" key="3">
    <source>
        <dbReference type="Proteomes" id="UP000246099"/>
    </source>
</evidence>
<keyword evidence="3" id="KW-1185">Reference proteome</keyword>
<evidence type="ECO:0000256" key="1">
    <source>
        <dbReference type="SAM" id="Phobius"/>
    </source>
</evidence>
<keyword evidence="1" id="KW-0812">Transmembrane</keyword>
<evidence type="ECO:0000313" key="2">
    <source>
        <dbReference type="EMBL" id="AWO01075.1"/>
    </source>
</evidence>
<accession>A0ABN5LTL5</accession>
<dbReference type="Proteomes" id="UP000246099">
    <property type="component" value="Chromosome"/>
</dbReference>
<protein>
    <submittedName>
        <fullName evidence="2">Septum formation initiator</fullName>
    </submittedName>
</protein>
<dbReference type="Pfam" id="PF04977">
    <property type="entry name" value="DivIC"/>
    <property type="match status" value="1"/>
</dbReference>
<feature type="transmembrane region" description="Helical" evidence="1">
    <location>
        <begin position="12"/>
        <end position="31"/>
    </location>
</feature>
<dbReference type="EMBL" id="CP029600">
    <property type="protein sequence ID" value="AWO01075.1"/>
    <property type="molecule type" value="Genomic_DNA"/>
</dbReference>
<organism evidence="2 3">
    <name type="scientific">Chitinophaga alhagiae</name>
    <dbReference type="NCBI Taxonomy" id="2203219"/>
    <lineage>
        <taxon>Bacteria</taxon>
        <taxon>Pseudomonadati</taxon>
        <taxon>Bacteroidota</taxon>
        <taxon>Chitinophagia</taxon>
        <taxon>Chitinophagales</taxon>
        <taxon>Chitinophagaceae</taxon>
        <taxon>Chitinophaga</taxon>
    </lineage>
</organism>
<sequence>METKKRFTLPSYLRNKYIVCGALFLAWLVFLDRHNSFSQYQLYSEVNQLEAQKAFYRQEIDRARQDQFELLSSPEKLEKFAREQYRMKKDDEDLFIVPLPSPNK</sequence>